<dbReference type="EMBL" id="MT240787">
    <property type="protein sequence ID" value="QQP18776.1"/>
    <property type="molecule type" value="Genomic_RNA"/>
</dbReference>
<dbReference type="GO" id="GO:0005524">
    <property type="term" value="F:ATP binding"/>
    <property type="evidence" value="ECO:0007669"/>
    <property type="project" value="InterPro"/>
</dbReference>
<dbReference type="GO" id="GO:0006396">
    <property type="term" value="P:RNA processing"/>
    <property type="evidence" value="ECO:0007669"/>
    <property type="project" value="InterPro"/>
</dbReference>
<evidence type="ECO:0000313" key="4">
    <source>
        <dbReference type="EMBL" id="QQP18776.1"/>
    </source>
</evidence>
<dbReference type="Pfam" id="PF01660">
    <property type="entry name" value="Vmethyltransf"/>
    <property type="match status" value="1"/>
</dbReference>
<dbReference type="GO" id="GO:0003723">
    <property type="term" value="F:RNA binding"/>
    <property type="evidence" value="ECO:0007669"/>
    <property type="project" value="InterPro"/>
</dbReference>
<evidence type="ECO:0000256" key="1">
    <source>
        <dbReference type="SAM" id="MobiDB-lite"/>
    </source>
</evidence>
<dbReference type="SUPFAM" id="SSF52540">
    <property type="entry name" value="P-loop containing nucleoside triphosphate hydrolases"/>
    <property type="match status" value="1"/>
</dbReference>
<dbReference type="InterPro" id="IPR002588">
    <property type="entry name" value="Alphavirus-like_MT_dom"/>
</dbReference>
<accession>A0A7T8JI84</accession>
<dbReference type="PROSITE" id="PS51743">
    <property type="entry name" value="ALPHAVIRUS_MT"/>
    <property type="match status" value="1"/>
</dbReference>
<dbReference type="PROSITE" id="PS51657">
    <property type="entry name" value="PSRV_HELICASE"/>
    <property type="match status" value="1"/>
</dbReference>
<feature type="compositionally biased region" description="Polar residues" evidence="1">
    <location>
        <begin position="735"/>
        <end position="747"/>
    </location>
</feature>
<dbReference type="Pfam" id="PF01443">
    <property type="entry name" value="Viral_helicase1"/>
    <property type="match status" value="1"/>
</dbReference>
<dbReference type="InterPro" id="IPR027351">
    <property type="entry name" value="(+)RNA_virus_helicase_core_dom"/>
</dbReference>
<evidence type="ECO:0000259" key="3">
    <source>
        <dbReference type="PROSITE" id="PS51743"/>
    </source>
</evidence>
<evidence type="ECO:0000259" key="2">
    <source>
        <dbReference type="PROSITE" id="PS51657"/>
    </source>
</evidence>
<proteinExistence type="predicted"/>
<organism evidence="4">
    <name type="scientific">Soybean thrips jiivi-like virus 1</name>
    <dbReference type="NCBI Taxonomy" id="2806027"/>
    <lineage>
        <taxon>Viruses</taxon>
    </lineage>
</organism>
<dbReference type="InterPro" id="IPR027417">
    <property type="entry name" value="P-loop_NTPase"/>
</dbReference>
<dbReference type="GO" id="GO:0016556">
    <property type="term" value="P:mRNA modification"/>
    <property type="evidence" value="ECO:0007669"/>
    <property type="project" value="InterPro"/>
</dbReference>
<protein>
    <submittedName>
        <fullName evidence="4">Polyprotein</fullName>
    </submittedName>
</protein>
<feature type="region of interest" description="Disordered" evidence="1">
    <location>
        <begin position="797"/>
        <end position="828"/>
    </location>
</feature>
<name>A0A7T8JI84_9VIRU</name>
<feature type="region of interest" description="Disordered" evidence="1">
    <location>
        <begin position="730"/>
        <end position="775"/>
    </location>
</feature>
<reference evidence="4" key="1">
    <citation type="journal article" date="2020" name="Viruses">
        <title>Soybean Thrips (Thysanoptera: Thripidae) Harbor Highly Diverse Populations of Arthropod, Fungal and Plant Viruses.</title>
        <authorList>
            <person name="Thekke-Veetil T."/>
            <person name="Lagos-Kutz D."/>
            <person name="McCoppin N.K."/>
            <person name="Hartman G.L."/>
            <person name="Ju H.K."/>
            <person name="Lim H.S."/>
            <person name="Domier L.L."/>
        </authorList>
    </citation>
    <scope>NUCLEOTIDE SEQUENCE</scope>
    <source>
        <strain evidence="4">STN1</strain>
    </source>
</reference>
<feature type="domain" description="(+)RNA virus helicase C-terminal" evidence="2">
    <location>
        <begin position="951"/>
        <end position="1251"/>
    </location>
</feature>
<feature type="domain" description="Alphavirus-like MT" evidence="3">
    <location>
        <begin position="108"/>
        <end position="291"/>
    </location>
</feature>
<sequence length="1251" mass="138016">MTSVEVNETVISLLEAKGFHPSVGRAFCIGLEKSGKFKEIREIVCSVYKKRVFAPRTQADLDNPSRLYATRRRVITREGKAKFYPPYKMSRHEILLFMARYPEVEVIHKSAKHDNPHAFHANSRHVSTEILLGYVREHADIHELDPTSVVDVGGNESYHASRERNIHCDTPVMSARDKARYLLREVYNGSSASSRCSETFLNCRHSTDFAIAVHSTYDMPTKDIALGMYRRGIKAFYGVIVIPSNLHHLMDGDHSCDGTNISIAGDKAKFTFPYDSSVAYTHNIPDLKTYLRTRDTLHLSNGATYAYRIISIRGDTIFFSVVPMASFERTIGPPTSVVPPMGKYYITIPGITKQPLEVDSQPFDRMVFHAAAARNFESYDIVSLFQFAKSLRASLTINSIILSHGYGSNPSDVVTMVIAAYCVAASFKIESAKFFERVTTQVDNTRRKGFITSVLRVAPKAMAACFAPLFVATGLTALYGMTSAALDSLVSSMAHVEVRVSPSRTTEIPVIDSAPPPIRTVEASGINVSVVQQPSVPAVTPRRGQYVMSEHIKFITLPIVDHDDRILVSVGCYDDAKYDSHSAIPPTPLTGFAKSTRFESVVPFHAFSGSLDAYMTLCNEATHLKLRELLKPGMIIQPVVTTKYGDSVFSIANTRRSFIVRGYGTCLTVVSLPSAYKGRGNVTMCFRYDYDITLPLLAVVNDEPTYEYGTEEVRLAKHLAGGGRVVSDDAVSESEGLSSTLVPSTNNAGPGSGPKSRPSARSSSRPSLHHRAVSNASRASSLAEWAVDSGDVSGDELDLVRSSSSEDQYPFSSLVPKPGSESHPSTDSMLGEVEIQPLDMLPGEASVAELEFFNATFRRAVIATCTSFLDLADATENDQNARAVWEAVSKATPSEPVVLHNEDGQLYDRMHREKANYGGVIWRGEMMPARQFLQNSSEGDKCVSCDDLKVYVVDGIDACVKKYKAVSYNCDVVLKDAPAANGKTYAITHEATTADYCVCETSAALKELKGNLIKRDPAFADRCFTVDSVLVNDRVVVPVDKLFIDEALRLHAGKIYLLMRMLKPSRVICYGDSKQIPAISFQEGYDYMYHKFPFTSIDIDSTSRTMLPCFAMALSTDKYYGRPILTHSKVDALPKASILDHGDLKMKASVSGTMVIVYTQSAKRDFISAGLSNVITIGECQGQRYDHVILVREAPIQKVLYFDLEQTLVALTRCRYSFEYLTVKAMDDSAAAVVLQHIASHHALIQDHVIS</sequence>
<dbReference type="Gene3D" id="3.40.50.300">
    <property type="entry name" value="P-loop containing nucleotide triphosphate hydrolases"/>
    <property type="match status" value="2"/>
</dbReference>
<feature type="compositionally biased region" description="Polar residues" evidence="1">
    <location>
        <begin position="801"/>
        <end position="811"/>
    </location>
</feature>
<feature type="compositionally biased region" description="Low complexity" evidence="1">
    <location>
        <begin position="753"/>
        <end position="766"/>
    </location>
</feature>
<dbReference type="GO" id="GO:0008174">
    <property type="term" value="F:mRNA methyltransferase activity"/>
    <property type="evidence" value="ECO:0007669"/>
    <property type="project" value="InterPro"/>
</dbReference>